<dbReference type="EMBL" id="JACRTE010000002">
    <property type="protein sequence ID" value="MBC8595801.1"/>
    <property type="molecule type" value="Genomic_DNA"/>
</dbReference>
<comment type="similarity">
    <text evidence="2">Belongs to the amino acid-polyamine-organocation (APC) superfamily. Spore germination protein (SGP) (TC 2.A.3.9) family.</text>
</comment>
<dbReference type="PANTHER" id="PTHR34975">
    <property type="entry name" value="SPORE GERMINATION PROTEIN A2"/>
    <property type="match status" value="1"/>
</dbReference>
<comment type="subcellular location">
    <subcellularLocation>
        <location evidence="1">Membrane</location>
        <topology evidence="1">Multi-pass membrane protein</topology>
    </subcellularLocation>
</comment>
<dbReference type="GO" id="GO:0009847">
    <property type="term" value="P:spore germination"/>
    <property type="evidence" value="ECO:0007669"/>
    <property type="project" value="InterPro"/>
</dbReference>
<evidence type="ECO:0000313" key="9">
    <source>
        <dbReference type="EMBL" id="MBC8595801.1"/>
    </source>
</evidence>
<keyword evidence="7 8" id="KW-0472">Membrane</keyword>
<dbReference type="RefSeq" id="WP_262431420.1">
    <property type="nucleotide sequence ID" value="NZ_JACRTE010000002.1"/>
</dbReference>
<proteinExistence type="inferred from homology"/>
<keyword evidence="6 8" id="KW-1133">Transmembrane helix</keyword>
<evidence type="ECO:0000256" key="4">
    <source>
        <dbReference type="ARBA" id="ARBA00022544"/>
    </source>
</evidence>
<dbReference type="GO" id="GO:0016020">
    <property type="term" value="C:membrane"/>
    <property type="evidence" value="ECO:0007669"/>
    <property type="project" value="UniProtKB-SubCell"/>
</dbReference>
<keyword evidence="5 8" id="KW-0812">Transmembrane</keyword>
<comment type="caution">
    <text evidence="9">The sequence shown here is derived from an EMBL/GenBank/DDBJ whole genome shotgun (WGS) entry which is preliminary data.</text>
</comment>
<feature type="transmembrane region" description="Helical" evidence="8">
    <location>
        <begin position="77"/>
        <end position="96"/>
    </location>
</feature>
<sequence>MKVTSKDLSRLLTIMIVSKILFSDINIFVKNSGSAAYMEAILCAVSGIVIFLAISFFYKKIGCPDIFSSVEFSFGKLAKSIIGTLFFILSTVYNALSLKLYSDAIITIAYPNSHAFYVMAFIVVTMLVTAYNGIDTVTKFCSVCLVSMLSLLVILYALTLKNADVSNLFPIFGSGAKSIIFGAKNVYMYNEILFLFFLSSYLEKKEDAAKVGIKAILISSAVIIASTFIYNLCVPYPVSKMFNMPLLQLASSTEMDMFFQRTEGIFFLLWIYSSFLYLGTSFYFTLYSFKKTYNSTDFKALIPSLIVIIVIITSFFKSTDEVSRFYVTATWVFSVFAFAVPFISFVTEYFKRRKKNA</sequence>
<accession>A0A926ISA9</accession>
<dbReference type="InterPro" id="IPR004761">
    <property type="entry name" value="Spore_GerAB"/>
</dbReference>
<gene>
    <name evidence="9" type="ORF">H8706_02825</name>
</gene>
<feature type="transmembrane region" description="Helical" evidence="8">
    <location>
        <begin position="265"/>
        <end position="286"/>
    </location>
</feature>
<dbReference type="AlphaFoldDB" id="A0A926ISA9"/>
<keyword evidence="4" id="KW-0309">Germination</keyword>
<evidence type="ECO:0000256" key="8">
    <source>
        <dbReference type="SAM" id="Phobius"/>
    </source>
</evidence>
<feature type="transmembrane region" description="Helical" evidence="8">
    <location>
        <begin position="328"/>
        <end position="350"/>
    </location>
</feature>
<dbReference type="PANTHER" id="PTHR34975:SF2">
    <property type="entry name" value="SPORE GERMINATION PROTEIN A2"/>
    <property type="match status" value="1"/>
</dbReference>
<feature type="transmembrane region" description="Helical" evidence="8">
    <location>
        <begin position="211"/>
        <end position="232"/>
    </location>
</feature>
<evidence type="ECO:0000256" key="7">
    <source>
        <dbReference type="ARBA" id="ARBA00023136"/>
    </source>
</evidence>
<feature type="transmembrane region" description="Helical" evidence="8">
    <location>
        <begin position="35"/>
        <end position="57"/>
    </location>
</feature>
<feature type="transmembrane region" description="Helical" evidence="8">
    <location>
        <begin position="116"/>
        <end position="133"/>
    </location>
</feature>
<organism evidence="9 10">
    <name type="scientific">Qingrenia yutianensis</name>
    <dbReference type="NCBI Taxonomy" id="2763676"/>
    <lineage>
        <taxon>Bacteria</taxon>
        <taxon>Bacillati</taxon>
        <taxon>Bacillota</taxon>
        <taxon>Clostridia</taxon>
        <taxon>Eubacteriales</taxon>
        <taxon>Oscillospiraceae</taxon>
        <taxon>Qingrenia</taxon>
    </lineage>
</organism>
<name>A0A926ISA9_9FIRM</name>
<evidence type="ECO:0000256" key="1">
    <source>
        <dbReference type="ARBA" id="ARBA00004141"/>
    </source>
</evidence>
<keyword evidence="3" id="KW-0813">Transport</keyword>
<feature type="transmembrane region" description="Helical" evidence="8">
    <location>
        <begin position="298"/>
        <end position="316"/>
    </location>
</feature>
<evidence type="ECO:0000256" key="5">
    <source>
        <dbReference type="ARBA" id="ARBA00022692"/>
    </source>
</evidence>
<dbReference type="Proteomes" id="UP000647416">
    <property type="component" value="Unassembled WGS sequence"/>
</dbReference>
<dbReference type="Pfam" id="PF03845">
    <property type="entry name" value="Spore_permease"/>
    <property type="match status" value="1"/>
</dbReference>
<evidence type="ECO:0000256" key="2">
    <source>
        <dbReference type="ARBA" id="ARBA00007998"/>
    </source>
</evidence>
<feature type="transmembrane region" description="Helical" evidence="8">
    <location>
        <begin position="140"/>
        <end position="159"/>
    </location>
</feature>
<reference evidence="9" key="1">
    <citation type="submission" date="2020-08" db="EMBL/GenBank/DDBJ databases">
        <title>Genome public.</title>
        <authorList>
            <person name="Liu C."/>
            <person name="Sun Q."/>
        </authorList>
    </citation>
    <scope>NUCLEOTIDE SEQUENCE</scope>
    <source>
        <strain evidence="9">NSJ-50</strain>
    </source>
</reference>
<protein>
    <submittedName>
        <fullName evidence="9">GerAB/ArcD/ProY family transporter</fullName>
    </submittedName>
</protein>
<evidence type="ECO:0000256" key="3">
    <source>
        <dbReference type="ARBA" id="ARBA00022448"/>
    </source>
</evidence>
<feature type="transmembrane region" description="Helical" evidence="8">
    <location>
        <begin position="179"/>
        <end position="199"/>
    </location>
</feature>
<evidence type="ECO:0000256" key="6">
    <source>
        <dbReference type="ARBA" id="ARBA00022989"/>
    </source>
</evidence>
<evidence type="ECO:0000313" key="10">
    <source>
        <dbReference type="Proteomes" id="UP000647416"/>
    </source>
</evidence>
<keyword evidence="10" id="KW-1185">Reference proteome</keyword>